<dbReference type="InterPro" id="IPR001647">
    <property type="entry name" value="HTH_TetR"/>
</dbReference>
<organism evidence="6 7">
    <name type="scientific">Acinetobacter calcoaceticus</name>
    <dbReference type="NCBI Taxonomy" id="471"/>
    <lineage>
        <taxon>Bacteria</taxon>
        <taxon>Pseudomonadati</taxon>
        <taxon>Pseudomonadota</taxon>
        <taxon>Gammaproteobacteria</taxon>
        <taxon>Moraxellales</taxon>
        <taxon>Moraxellaceae</taxon>
        <taxon>Acinetobacter</taxon>
        <taxon>Acinetobacter calcoaceticus/baumannii complex</taxon>
    </lineage>
</organism>
<evidence type="ECO:0000256" key="2">
    <source>
        <dbReference type="ARBA" id="ARBA00023125"/>
    </source>
</evidence>
<dbReference type="Pfam" id="PF00440">
    <property type="entry name" value="TetR_N"/>
    <property type="match status" value="1"/>
</dbReference>
<name>A0A4R1XN75_ACICA</name>
<dbReference type="Gene3D" id="1.10.357.10">
    <property type="entry name" value="Tetracycline Repressor, domain 2"/>
    <property type="match status" value="1"/>
</dbReference>
<protein>
    <submittedName>
        <fullName evidence="6">TetR family transcriptional regulator</fullName>
    </submittedName>
</protein>
<feature type="domain" description="HTH tetR-type" evidence="5">
    <location>
        <begin position="3"/>
        <end position="63"/>
    </location>
</feature>
<dbReference type="AlphaFoldDB" id="A0A4R1XN75"/>
<dbReference type="InterPro" id="IPR036271">
    <property type="entry name" value="Tet_transcr_reg_TetR-rel_C_sf"/>
</dbReference>
<dbReference type="PRINTS" id="PR00455">
    <property type="entry name" value="HTHTETR"/>
</dbReference>
<evidence type="ECO:0000256" key="4">
    <source>
        <dbReference type="PROSITE-ProRule" id="PRU00335"/>
    </source>
</evidence>
<evidence type="ECO:0000256" key="3">
    <source>
        <dbReference type="ARBA" id="ARBA00023163"/>
    </source>
</evidence>
<dbReference type="Proteomes" id="UP000294963">
    <property type="component" value="Unassembled WGS sequence"/>
</dbReference>
<keyword evidence="1" id="KW-0805">Transcription regulation</keyword>
<reference evidence="6 7" key="1">
    <citation type="submission" date="2019-03" db="EMBL/GenBank/DDBJ databases">
        <title>Genomic analyses of the natural microbiome of Caenorhabditis elegans.</title>
        <authorList>
            <person name="Samuel B."/>
        </authorList>
    </citation>
    <scope>NUCLEOTIDE SEQUENCE [LARGE SCALE GENOMIC DNA]</scope>
    <source>
        <strain evidence="6 7">JUb89</strain>
    </source>
</reference>
<proteinExistence type="predicted"/>
<feature type="DNA-binding region" description="H-T-H motif" evidence="4">
    <location>
        <begin position="26"/>
        <end position="45"/>
    </location>
</feature>
<dbReference type="PROSITE" id="PS50977">
    <property type="entry name" value="HTH_TETR_2"/>
    <property type="match status" value="1"/>
</dbReference>
<evidence type="ECO:0000313" key="6">
    <source>
        <dbReference type="EMBL" id="TCM65056.1"/>
    </source>
</evidence>
<evidence type="ECO:0000256" key="1">
    <source>
        <dbReference type="ARBA" id="ARBA00023015"/>
    </source>
</evidence>
<dbReference type="SUPFAM" id="SSF46689">
    <property type="entry name" value="Homeodomain-like"/>
    <property type="match status" value="1"/>
</dbReference>
<keyword evidence="3" id="KW-0804">Transcription</keyword>
<dbReference type="Pfam" id="PF16925">
    <property type="entry name" value="TetR_C_13"/>
    <property type="match status" value="1"/>
</dbReference>
<accession>A0A4R1XN75</accession>
<comment type="caution">
    <text evidence="6">The sequence shown here is derived from an EMBL/GenBank/DDBJ whole genome shotgun (WGS) entry which is preliminary data.</text>
</comment>
<sequence length="190" mass="21473">MSNTTREKLLLEATHLMCKNGYSAFSYADLSHKIGISKASIHHHFSTKETLAKEVIDAAYAQTQQILALITAQFSQLAAQLEQYMLLFSDHHQYSRLPLCCSLSSEYANLPESIQILTQDYFQLQIDWLNQILISAKAQQQIAATVNTEDMAFMIMKLCEGSSILSRVLNKPELFAQTLQQILQLFGLPK</sequence>
<dbReference type="PANTHER" id="PTHR47506">
    <property type="entry name" value="TRANSCRIPTIONAL REGULATORY PROTEIN"/>
    <property type="match status" value="1"/>
</dbReference>
<dbReference type="InterPro" id="IPR009057">
    <property type="entry name" value="Homeodomain-like_sf"/>
</dbReference>
<dbReference type="EMBL" id="SLVJ01000016">
    <property type="protein sequence ID" value="TCM65056.1"/>
    <property type="molecule type" value="Genomic_DNA"/>
</dbReference>
<evidence type="ECO:0000313" key="7">
    <source>
        <dbReference type="Proteomes" id="UP000294963"/>
    </source>
</evidence>
<gene>
    <name evidence="6" type="ORF">EC844_11619</name>
</gene>
<keyword evidence="7" id="KW-1185">Reference proteome</keyword>
<dbReference type="GO" id="GO:0003677">
    <property type="term" value="F:DNA binding"/>
    <property type="evidence" value="ECO:0007669"/>
    <property type="project" value="UniProtKB-UniRule"/>
</dbReference>
<keyword evidence="2 4" id="KW-0238">DNA-binding</keyword>
<evidence type="ECO:0000259" key="5">
    <source>
        <dbReference type="PROSITE" id="PS50977"/>
    </source>
</evidence>
<dbReference type="PANTHER" id="PTHR47506:SF1">
    <property type="entry name" value="HTH-TYPE TRANSCRIPTIONAL REGULATOR YJDC"/>
    <property type="match status" value="1"/>
</dbReference>
<dbReference type="SUPFAM" id="SSF48498">
    <property type="entry name" value="Tetracyclin repressor-like, C-terminal domain"/>
    <property type="match status" value="1"/>
</dbReference>
<dbReference type="InterPro" id="IPR011075">
    <property type="entry name" value="TetR_C"/>
</dbReference>